<evidence type="ECO:0000256" key="1">
    <source>
        <dbReference type="SAM" id="MobiDB-lite"/>
    </source>
</evidence>
<accession>A0A0E9SMK0</accession>
<name>A0A0E9SMK0_ANGAN</name>
<dbReference type="AlphaFoldDB" id="A0A0E9SMK0"/>
<sequence>MVCTPKRRNMLLTVEQESKRQRRSMPSPERLRKVRQHIC</sequence>
<organism evidence="2">
    <name type="scientific">Anguilla anguilla</name>
    <name type="common">European freshwater eel</name>
    <name type="synonym">Muraena anguilla</name>
    <dbReference type="NCBI Taxonomy" id="7936"/>
    <lineage>
        <taxon>Eukaryota</taxon>
        <taxon>Metazoa</taxon>
        <taxon>Chordata</taxon>
        <taxon>Craniata</taxon>
        <taxon>Vertebrata</taxon>
        <taxon>Euteleostomi</taxon>
        <taxon>Actinopterygii</taxon>
        <taxon>Neopterygii</taxon>
        <taxon>Teleostei</taxon>
        <taxon>Anguilliformes</taxon>
        <taxon>Anguillidae</taxon>
        <taxon>Anguilla</taxon>
    </lineage>
</organism>
<reference evidence="2" key="2">
    <citation type="journal article" date="2015" name="Fish Shellfish Immunol.">
        <title>Early steps in the European eel (Anguilla anguilla)-Vibrio vulnificus interaction in the gills: Role of the RtxA13 toxin.</title>
        <authorList>
            <person name="Callol A."/>
            <person name="Pajuelo D."/>
            <person name="Ebbesson L."/>
            <person name="Teles M."/>
            <person name="MacKenzie S."/>
            <person name="Amaro C."/>
        </authorList>
    </citation>
    <scope>NUCLEOTIDE SEQUENCE</scope>
</reference>
<evidence type="ECO:0000313" key="2">
    <source>
        <dbReference type="EMBL" id="JAH41880.1"/>
    </source>
</evidence>
<feature type="region of interest" description="Disordered" evidence="1">
    <location>
        <begin position="16"/>
        <end position="39"/>
    </location>
</feature>
<dbReference type="Pfam" id="PF06984">
    <property type="entry name" value="MRP-L47"/>
    <property type="match status" value="1"/>
</dbReference>
<reference evidence="2" key="1">
    <citation type="submission" date="2014-11" db="EMBL/GenBank/DDBJ databases">
        <authorList>
            <person name="Amaro Gonzalez C."/>
        </authorList>
    </citation>
    <scope>NUCLEOTIDE SEQUENCE</scope>
</reference>
<proteinExistence type="predicted"/>
<dbReference type="EMBL" id="GBXM01066697">
    <property type="protein sequence ID" value="JAH41880.1"/>
    <property type="molecule type" value="Transcribed_RNA"/>
</dbReference>
<protein>
    <submittedName>
        <fullName evidence="2">Uncharacterized protein</fullName>
    </submittedName>
</protein>
<dbReference type="GO" id="GO:0006412">
    <property type="term" value="P:translation"/>
    <property type="evidence" value="ECO:0007669"/>
    <property type="project" value="InterPro"/>
</dbReference>
<dbReference type="GO" id="GO:0005761">
    <property type="term" value="C:mitochondrial ribosome"/>
    <property type="evidence" value="ECO:0007669"/>
    <property type="project" value="InterPro"/>
</dbReference>
<dbReference type="GO" id="GO:0003735">
    <property type="term" value="F:structural constituent of ribosome"/>
    <property type="evidence" value="ECO:0007669"/>
    <property type="project" value="InterPro"/>
</dbReference>
<dbReference type="InterPro" id="IPR010729">
    <property type="entry name" value="Ribosomal_uL29_mit"/>
</dbReference>